<evidence type="ECO:0000313" key="3">
    <source>
        <dbReference type="Proteomes" id="UP001232973"/>
    </source>
</evidence>
<reference evidence="2 3" key="1">
    <citation type="submission" date="2023-07" db="EMBL/GenBank/DDBJ databases">
        <title>Genomic Encyclopedia of Type Strains, Phase IV (KMG-IV): sequencing the most valuable type-strain genomes for metagenomic binning, comparative biology and taxonomic classification.</title>
        <authorList>
            <person name="Goeker M."/>
        </authorList>
    </citation>
    <scope>NUCLEOTIDE SEQUENCE [LARGE SCALE GENOMIC DNA]</scope>
    <source>
        <strain evidence="2 3">DSM 4006</strain>
    </source>
</reference>
<dbReference type="Proteomes" id="UP001232973">
    <property type="component" value="Unassembled WGS sequence"/>
</dbReference>
<name>A0ABT9XHS3_9BACL</name>
<dbReference type="Gene3D" id="3.40.50.1820">
    <property type="entry name" value="alpha/beta hydrolase"/>
    <property type="match status" value="1"/>
</dbReference>
<dbReference type="InterPro" id="IPR029058">
    <property type="entry name" value="AB_hydrolase_fold"/>
</dbReference>
<dbReference type="PANTHER" id="PTHR43265">
    <property type="entry name" value="ESTERASE ESTD"/>
    <property type="match status" value="1"/>
</dbReference>
<sequence length="257" mass="27797">MTQKAIERIHQGRILRGTEHVPAGPGPFPAVVLYHGFTATRIEPHRLFVKICRRLEQLGIASFRFDFSGSGESDGDFEEVTISGEIAEAHAILDGVLADARVDRSRVALAGLSMGGLIASQVAGDRPSDVHKLVLMAAAGGNVQEIVSGLLRESGADVHAPAAAYDYQGNWVSRALLEDLCTFDVYPRAQAYKGPVLIVHGRADEVVPSETAEAYQTQAYFGRAQVRCIEGANHTFDRAEWESALIDELVGFLKPAD</sequence>
<proteinExistence type="predicted"/>
<dbReference type="InterPro" id="IPR022742">
    <property type="entry name" value="Hydrolase_4"/>
</dbReference>
<gene>
    <name evidence="2" type="ORF">J2S03_001709</name>
</gene>
<protein>
    <submittedName>
        <fullName evidence="2">Pimeloyl-ACP methyl ester carboxylesterase</fullName>
    </submittedName>
</protein>
<dbReference type="EMBL" id="JAUSTP010000011">
    <property type="protein sequence ID" value="MDQ0189862.1"/>
    <property type="molecule type" value="Genomic_DNA"/>
</dbReference>
<feature type="domain" description="Serine aminopeptidase S33" evidence="1">
    <location>
        <begin position="30"/>
        <end position="142"/>
    </location>
</feature>
<keyword evidence="3" id="KW-1185">Reference proteome</keyword>
<evidence type="ECO:0000259" key="1">
    <source>
        <dbReference type="Pfam" id="PF12146"/>
    </source>
</evidence>
<organism evidence="2 3">
    <name type="scientific">Alicyclobacillus cycloheptanicus</name>
    <dbReference type="NCBI Taxonomy" id="1457"/>
    <lineage>
        <taxon>Bacteria</taxon>
        <taxon>Bacillati</taxon>
        <taxon>Bacillota</taxon>
        <taxon>Bacilli</taxon>
        <taxon>Bacillales</taxon>
        <taxon>Alicyclobacillaceae</taxon>
        <taxon>Alicyclobacillus</taxon>
    </lineage>
</organism>
<evidence type="ECO:0000313" key="2">
    <source>
        <dbReference type="EMBL" id="MDQ0189862.1"/>
    </source>
</evidence>
<dbReference type="Pfam" id="PF12146">
    <property type="entry name" value="Hydrolase_4"/>
    <property type="match status" value="1"/>
</dbReference>
<dbReference type="InterPro" id="IPR053145">
    <property type="entry name" value="AB_hydrolase_Est10"/>
</dbReference>
<accession>A0ABT9XHS3</accession>
<dbReference type="PANTHER" id="PTHR43265:SF1">
    <property type="entry name" value="ESTERASE ESTD"/>
    <property type="match status" value="1"/>
</dbReference>
<dbReference type="RefSeq" id="WP_274457252.1">
    <property type="nucleotide sequence ID" value="NZ_CP067097.1"/>
</dbReference>
<comment type="caution">
    <text evidence="2">The sequence shown here is derived from an EMBL/GenBank/DDBJ whole genome shotgun (WGS) entry which is preliminary data.</text>
</comment>
<dbReference type="SUPFAM" id="SSF53474">
    <property type="entry name" value="alpha/beta-Hydrolases"/>
    <property type="match status" value="1"/>
</dbReference>